<feature type="region of interest" description="Disordered" evidence="1">
    <location>
        <begin position="496"/>
        <end position="586"/>
    </location>
</feature>
<sequence>MCGSFDTPRAPKSAEGVCSNPYYVAEISVLPDGDNKKHNSYPHRHHHYRACRSTKRHAFIALYTQYKVLFKARSARKGEQSWLHDFETLHLASIALGQLSLSKNEAQCWRQAIHSAKTIIRVAENVMQLISRRPRKGNTKNKEKRDAGDVAQSELQYRSIHVSSAEGAMAWDVDKVRDLPLTIDSLAARGEIGERDFARGFLRVKVSGARAPYAQIQHTNIPTDRLESSAFVLSRCKGLPQHSSTHFLQAQKVPFAHQGPRSSRKADGPFPLRLPGDHSSKSLCEWFTGLVQHYPKDELSTAPMEYLIVDVRSSADAQKLGLPGPLLSCGGRLMQTRYQIPGIHTPYAYISQSVSPFSMHIEDAGLQSANILYAGEPKLWVIIAPHHREVLEERLKSSFRATTSCAQFVRHLAPIISPQKLAEWEIDFSIVIQHPGELVVTFPFAYHFGFNLGPNRAEAINLALDRNWEPPKDYSYCSMKCSSAPITLEMLSIGEEPLPNDRRSESSSEDAAGPTQNSRVVTARSALTSALPAVRATQQSLPTSDGTMASSDSRRGDAQIVYQDGLTAGRSASNPEKSPRLQRHGGGSALLPLLSAYGLEKELASASQYCPDLGGEHLRIDRPGVNEPEEESAPDVRRTHHEDGRQGDDGLLLAQLHQSQFLSTRLRPEILEAIWSSKPSDVPPWRALRAIQIAVDIANPTILGEIRIALRQPRLCVDIPQDDTEVSWGRKLAHAHVAVSNQLGFVSHAEVVGGAVALAHYFMAYEAARAQLSSRIQESRREKNSARRGRKVTPITDSLSREFGHLGVGKQRDSAELLRRSIVQELIDLSFGCDRMKIRERVNVLLKQGEILCRIIGCMVAVDSSSGQPAARPLNTALLVLLPGEEKSSPELTIQGETSGTVPYTKPITLNE</sequence>
<feature type="compositionally biased region" description="Basic and acidic residues" evidence="1">
    <location>
        <begin position="634"/>
        <end position="647"/>
    </location>
</feature>
<dbReference type="SUPFAM" id="SSF51197">
    <property type="entry name" value="Clavaminate synthase-like"/>
    <property type="match status" value="1"/>
</dbReference>
<accession>A0ABQ8GVR7</accession>
<protein>
    <submittedName>
        <fullName evidence="3">JmjC domain, hydroxylase-domain-containing protein</fullName>
    </submittedName>
</protein>
<evidence type="ECO:0000259" key="2">
    <source>
        <dbReference type="PROSITE" id="PS51184"/>
    </source>
</evidence>
<dbReference type="Proteomes" id="UP000774617">
    <property type="component" value="Unassembled WGS sequence"/>
</dbReference>
<dbReference type="SMART" id="SM00558">
    <property type="entry name" value="JmjC"/>
    <property type="match status" value="1"/>
</dbReference>
<feature type="region of interest" description="Disordered" evidence="1">
    <location>
        <begin position="615"/>
        <end position="647"/>
    </location>
</feature>
<dbReference type="PANTHER" id="PTHR10694">
    <property type="entry name" value="LYSINE-SPECIFIC DEMETHYLASE"/>
    <property type="match status" value="1"/>
</dbReference>
<dbReference type="PANTHER" id="PTHR10694:SF7">
    <property type="entry name" value="[HISTONE H3]-TRIMETHYL-L-LYSINE(9) DEMETHYLASE"/>
    <property type="match status" value="1"/>
</dbReference>
<keyword evidence="4" id="KW-1185">Reference proteome</keyword>
<gene>
    <name evidence="3" type="ORF">B0J12DRAFT_693475</name>
</gene>
<evidence type="ECO:0000256" key="1">
    <source>
        <dbReference type="SAM" id="MobiDB-lite"/>
    </source>
</evidence>
<dbReference type="EMBL" id="JAGTJR010000001">
    <property type="protein sequence ID" value="KAH7065096.1"/>
    <property type="molecule type" value="Genomic_DNA"/>
</dbReference>
<evidence type="ECO:0000313" key="4">
    <source>
        <dbReference type="Proteomes" id="UP000774617"/>
    </source>
</evidence>
<proteinExistence type="predicted"/>
<feature type="compositionally biased region" description="Basic and acidic residues" evidence="1">
    <location>
        <begin position="615"/>
        <end position="624"/>
    </location>
</feature>
<feature type="domain" description="JmjC" evidence="2">
    <location>
        <begin position="291"/>
        <end position="479"/>
    </location>
</feature>
<feature type="compositionally biased region" description="Polar residues" evidence="1">
    <location>
        <begin position="536"/>
        <end position="551"/>
    </location>
</feature>
<dbReference type="Pfam" id="PF02373">
    <property type="entry name" value="JmjC"/>
    <property type="match status" value="1"/>
</dbReference>
<feature type="compositionally biased region" description="Polar residues" evidence="1">
    <location>
        <begin position="514"/>
        <end position="528"/>
    </location>
</feature>
<dbReference type="Gene3D" id="2.60.120.650">
    <property type="entry name" value="Cupin"/>
    <property type="match status" value="1"/>
</dbReference>
<comment type="caution">
    <text evidence="3">The sequence shown here is derived from an EMBL/GenBank/DDBJ whole genome shotgun (WGS) entry which is preliminary data.</text>
</comment>
<evidence type="ECO:0000313" key="3">
    <source>
        <dbReference type="EMBL" id="KAH7065096.1"/>
    </source>
</evidence>
<dbReference type="PROSITE" id="PS51184">
    <property type="entry name" value="JMJC"/>
    <property type="match status" value="1"/>
</dbReference>
<dbReference type="InterPro" id="IPR003347">
    <property type="entry name" value="JmjC_dom"/>
</dbReference>
<organism evidence="3 4">
    <name type="scientific">Macrophomina phaseolina</name>
    <dbReference type="NCBI Taxonomy" id="35725"/>
    <lineage>
        <taxon>Eukaryota</taxon>
        <taxon>Fungi</taxon>
        <taxon>Dikarya</taxon>
        <taxon>Ascomycota</taxon>
        <taxon>Pezizomycotina</taxon>
        <taxon>Dothideomycetes</taxon>
        <taxon>Dothideomycetes incertae sedis</taxon>
        <taxon>Botryosphaeriales</taxon>
        <taxon>Botryosphaeriaceae</taxon>
        <taxon>Macrophomina</taxon>
    </lineage>
</organism>
<reference evidence="3 4" key="1">
    <citation type="journal article" date="2021" name="Nat. Commun.">
        <title>Genetic determinants of endophytism in the Arabidopsis root mycobiome.</title>
        <authorList>
            <person name="Mesny F."/>
            <person name="Miyauchi S."/>
            <person name="Thiergart T."/>
            <person name="Pickel B."/>
            <person name="Atanasova L."/>
            <person name="Karlsson M."/>
            <person name="Huettel B."/>
            <person name="Barry K.W."/>
            <person name="Haridas S."/>
            <person name="Chen C."/>
            <person name="Bauer D."/>
            <person name="Andreopoulos W."/>
            <person name="Pangilinan J."/>
            <person name="LaButti K."/>
            <person name="Riley R."/>
            <person name="Lipzen A."/>
            <person name="Clum A."/>
            <person name="Drula E."/>
            <person name="Henrissat B."/>
            <person name="Kohler A."/>
            <person name="Grigoriev I.V."/>
            <person name="Martin F.M."/>
            <person name="Hacquard S."/>
        </authorList>
    </citation>
    <scope>NUCLEOTIDE SEQUENCE [LARGE SCALE GENOMIC DNA]</scope>
    <source>
        <strain evidence="3 4">MPI-SDFR-AT-0080</strain>
    </source>
</reference>
<name>A0ABQ8GVR7_9PEZI</name>